<feature type="compositionally biased region" description="Pro residues" evidence="1">
    <location>
        <begin position="19"/>
        <end position="35"/>
    </location>
</feature>
<evidence type="ECO:0000256" key="1">
    <source>
        <dbReference type="SAM" id="MobiDB-lite"/>
    </source>
</evidence>
<reference evidence="3 4" key="1">
    <citation type="submission" date="2019-05" db="EMBL/GenBank/DDBJ databases">
        <title>Another draft genome of Portunus trituberculatus and its Hox gene families provides insights of decapod evolution.</title>
        <authorList>
            <person name="Jeong J.-H."/>
            <person name="Song I."/>
            <person name="Kim S."/>
            <person name="Choi T."/>
            <person name="Kim D."/>
            <person name="Ryu S."/>
            <person name="Kim W."/>
        </authorList>
    </citation>
    <scope>NUCLEOTIDE SEQUENCE [LARGE SCALE GENOMIC DNA]</scope>
    <source>
        <tissue evidence="3">Muscle</tissue>
    </source>
</reference>
<feature type="compositionally biased region" description="Basic and acidic residues" evidence="1">
    <location>
        <begin position="49"/>
        <end position="58"/>
    </location>
</feature>
<organism evidence="3 4">
    <name type="scientific">Portunus trituberculatus</name>
    <name type="common">Swimming crab</name>
    <name type="synonym">Neptunus trituberculatus</name>
    <dbReference type="NCBI Taxonomy" id="210409"/>
    <lineage>
        <taxon>Eukaryota</taxon>
        <taxon>Metazoa</taxon>
        <taxon>Ecdysozoa</taxon>
        <taxon>Arthropoda</taxon>
        <taxon>Crustacea</taxon>
        <taxon>Multicrustacea</taxon>
        <taxon>Malacostraca</taxon>
        <taxon>Eumalacostraca</taxon>
        <taxon>Eucarida</taxon>
        <taxon>Decapoda</taxon>
        <taxon>Pleocyemata</taxon>
        <taxon>Brachyura</taxon>
        <taxon>Eubrachyura</taxon>
        <taxon>Portunoidea</taxon>
        <taxon>Portunidae</taxon>
        <taxon>Portuninae</taxon>
        <taxon>Portunus</taxon>
    </lineage>
</organism>
<evidence type="ECO:0000256" key="2">
    <source>
        <dbReference type="SAM" id="SignalP"/>
    </source>
</evidence>
<name>A0A5B7FHG5_PORTR</name>
<sequence length="67" mass="7087">MRTVKGIITLTCLAVSPTTAPPIPSKPCPAQPSPRPASTTGRTTPDAPLEERNMDGRLESSLTQMVI</sequence>
<accession>A0A5B7FHG5</accession>
<dbReference type="Proteomes" id="UP000324222">
    <property type="component" value="Unassembled WGS sequence"/>
</dbReference>
<feature type="chain" id="PRO_5022658515" evidence="2">
    <location>
        <begin position="21"/>
        <end position="67"/>
    </location>
</feature>
<evidence type="ECO:0000313" key="4">
    <source>
        <dbReference type="Proteomes" id="UP000324222"/>
    </source>
</evidence>
<gene>
    <name evidence="3" type="ORF">E2C01_040425</name>
</gene>
<keyword evidence="4" id="KW-1185">Reference proteome</keyword>
<feature type="region of interest" description="Disordered" evidence="1">
    <location>
        <begin position="16"/>
        <end position="67"/>
    </location>
</feature>
<keyword evidence="2" id="KW-0732">Signal</keyword>
<feature type="signal peptide" evidence="2">
    <location>
        <begin position="1"/>
        <end position="20"/>
    </location>
</feature>
<comment type="caution">
    <text evidence="3">The sequence shown here is derived from an EMBL/GenBank/DDBJ whole genome shotgun (WGS) entry which is preliminary data.</text>
</comment>
<protein>
    <submittedName>
        <fullName evidence="3">Uncharacterized protein</fullName>
    </submittedName>
</protein>
<evidence type="ECO:0000313" key="3">
    <source>
        <dbReference type="EMBL" id="MPC46701.1"/>
    </source>
</evidence>
<dbReference type="AlphaFoldDB" id="A0A5B7FHG5"/>
<dbReference type="EMBL" id="VSRR010007332">
    <property type="protein sequence ID" value="MPC46701.1"/>
    <property type="molecule type" value="Genomic_DNA"/>
</dbReference>
<proteinExistence type="predicted"/>